<reference evidence="13 14" key="1">
    <citation type="journal article" date="2017" name="Mol. Plant">
        <title>The Genome of Medicinal Plant Macleaya cordata Provides New Insights into Benzylisoquinoline Alkaloids Metabolism.</title>
        <authorList>
            <person name="Liu X."/>
            <person name="Liu Y."/>
            <person name="Huang P."/>
            <person name="Ma Y."/>
            <person name="Qing Z."/>
            <person name="Tang Q."/>
            <person name="Cao H."/>
            <person name="Cheng P."/>
            <person name="Zheng Y."/>
            <person name="Yuan Z."/>
            <person name="Zhou Y."/>
            <person name="Liu J."/>
            <person name="Tang Z."/>
            <person name="Zhuo Y."/>
            <person name="Zhang Y."/>
            <person name="Yu L."/>
            <person name="Huang J."/>
            <person name="Yang P."/>
            <person name="Peng Q."/>
            <person name="Zhang J."/>
            <person name="Jiang W."/>
            <person name="Zhang Z."/>
            <person name="Lin K."/>
            <person name="Ro D.K."/>
            <person name="Chen X."/>
            <person name="Xiong X."/>
            <person name="Shang Y."/>
            <person name="Huang S."/>
            <person name="Zeng J."/>
        </authorList>
    </citation>
    <scope>NUCLEOTIDE SEQUENCE [LARGE SCALE GENOMIC DNA]</scope>
    <source>
        <strain evidence="14">cv. BLH2017</strain>
        <tissue evidence="13">Root</tissue>
    </source>
</reference>
<dbReference type="CDD" id="cd17584">
    <property type="entry name" value="REC_typeB_ARR-like"/>
    <property type="match status" value="1"/>
</dbReference>
<evidence type="ECO:0000313" key="13">
    <source>
        <dbReference type="EMBL" id="OVA02582.1"/>
    </source>
</evidence>
<dbReference type="GO" id="GO:0003700">
    <property type="term" value="F:DNA-binding transcription factor activity"/>
    <property type="evidence" value="ECO:0007669"/>
    <property type="project" value="UniProtKB-UniRule"/>
</dbReference>
<gene>
    <name evidence="13" type="ORF">BVC80_9091g89</name>
</gene>
<dbReference type="InterPro" id="IPR006447">
    <property type="entry name" value="Myb_dom_plants"/>
</dbReference>
<dbReference type="OrthoDB" id="60033at2759"/>
<dbReference type="STRING" id="56857.A0A200PWK8"/>
<evidence type="ECO:0000256" key="9">
    <source>
        <dbReference type="PIRNR" id="PIRNR036392"/>
    </source>
</evidence>
<dbReference type="GO" id="GO:0003677">
    <property type="term" value="F:DNA binding"/>
    <property type="evidence" value="ECO:0007669"/>
    <property type="project" value="UniProtKB-KW"/>
</dbReference>
<evidence type="ECO:0000256" key="3">
    <source>
        <dbReference type="ARBA" id="ARBA00023012"/>
    </source>
</evidence>
<dbReference type="InterPro" id="IPR011006">
    <property type="entry name" value="CheY-like_superfamily"/>
</dbReference>
<keyword evidence="4 9" id="KW-0805">Transcription regulation</keyword>
<keyword evidence="8 9" id="KW-0539">Nucleus</keyword>
<dbReference type="Pfam" id="PF00249">
    <property type="entry name" value="Myb_DNA-binding"/>
    <property type="match status" value="1"/>
</dbReference>
<keyword evidence="6 9" id="KW-0010">Activator</keyword>
<dbReference type="InterPro" id="IPR009057">
    <property type="entry name" value="Homeodomain-like_sf"/>
</dbReference>
<dbReference type="InterPro" id="IPR001005">
    <property type="entry name" value="SANT/Myb"/>
</dbReference>
<dbReference type="InParanoid" id="A0A200PWK8"/>
<dbReference type="SUPFAM" id="SSF46689">
    <property type="entry name" value="Homeodomain-like"/>
    <property type="match status" value="1"/>
</dbReference>
<dbReference type="PROSITE" id="PS50110">
    <property type="entry name" value="RESPONSE_REGULATORY"/>
    <property type="match status" value="1"/>
</dbReference>
<dbReference type="InterPro" id="IPR017053">
    <property type="entry name" value="Response_reg_B-typ_pln"/>
</dbReference>
<proteinExistence type="predicted"/>
<dbReference type="PANTHER" id="PTHR43874">
    <property type="entry name" value="TWO-COMPONENT RESPONSE REGULATOR"/>
    <property type="match status" value="1"/>
</dbReference>
<dbReference type="PIRSF" id="PIRSF036392">
    <property type="entry name" value="RR_ARR_type-B"/>
    <property type="match status" value="1"/>
</dbReference>
<comment type="caution">
    <text evidence="13">The sequence shown here is derived from an EMBL/GenBank/DDBJ whole genome shotgun (WGS) entry which is preliminary data.</text>
</comment>
<keyword evidence="3 9" id="KW-0902">Two-component regulatory system</keyword>
<dbReference type="SUPFAM" id="SSF52172">
    <property type="entry name" value="CheY-like"/>
    <property type="match status" value="1"/>
</dbReference>
<evidence type="ECO:0000259" key="12">
    <source>
        <dbReference type="PROSITE" id="PS50110"/>
    </source>
</evidence>
<keyword evidence="7 9" id="KW-0804">Transcription</keyword>
<evidence type="ECO:0000256" key="10">
    <source>
        <dbReference type="PROSITE-ProRule" id="PRU00169"/>
    </source>
</evidence>
<evidence type="ECO:0000256" key="4">
    <source>
        <dbReference type="ARBA" id="ARBA00023015"/>
    </source>
</evidence>
<evidence type="ECO:0000256" key="1">
    <source>
        <dbReference type="ARBA" id="ARBA00004123"/>
    </source>
</evidence>
<evidence type="ECO:0000256" key="7">
    <source>
        <dbReference type="ARBA" id="ARBA00023163"/>
    </source>
</evidence>
<dbReference type="SMART" id="SM00448">
    <property type="entry name" value="REC"/>
    <property type="match status" value="1"/>
</dbReference>
<evidence type="ECO:0000256" key="5">
    <source>
        <dbReference type="ARBA" id="ARBA00023125"/>
    </source>
</evidence>
<feature type="region of interest" description="Disordered" evidence="11">
    <location>
        <begin position="161"/>
        <end position="213"/>
    </location>
</feature>
<accession>A0A200PWK8</accession>
<dbReference type="Pfam" id="PF00072">
    <property type="entry name" value="Response_reg"/>
    <property type="match status" value="1"/>
</dbReference>
<evidence type="ECO:0000256" key="11">
    <source>
        <dbReference type="SAM" id="MobiDB-lite"/>
    </source>
</evidence>
<comment type="caution">
    <text evidence="10">Lacks conserved residue(s) required for the propagation of feature annotation.</text>
</comment>
<protein>
    <recommendedName>
        <fullName evidence="9">Two-component response regulator</fullName>
    </recommendedName>
</protein>
<dbReference type="InterPro" id="IPR045279">
    <property type="entry name" value="ARR-like"/>
</dbReference>
<keyword evidence="14" id="KW-1185">Reference proteome</keyword>
<dbReference type="Proteomes" id="UP000195402">
    <property type="component" value="Unassembled WGS sequence"/>
</dbReference>
<sequence length="605" mass="67296">MTKETVEAATSKVSKKKSGDYVLSPEFPVGLRVLVVDDDDPLCLQDLEKKLKDCRYEVTTCSSPKIALSMLREEKTKFDIVLSGVHMHDMDGFKLLEQILKEMDLPVIMMSTDENNYAVMESVLKGACDYLIKPIGKQNIQTIWQHVVRKMNKLKELELSGNVEESEQHRKSFEDAGYSSSGNDENGKGSKRRKEGEDETEDKNDTSMPKKPRVVWTTELHNQFAAAVNQLGIDKAVPKKILEIMKNPMITRENVASHLQKYRLYNKKRCSQQDQNTLNVLSIDQDEANFVPISQVDGSLDPQALAFVQLPLHSPALQAGGLGRSHVPTGFDVSHSDQRNIFSSETSKLRIFGAGQHQLTNTNNHVKFLHGLPTSMGLQVNEGASGYLNYTTITGSTGHTDNFVHGNHSSSVMLHMAQSQMSGHLLNGLPSSVGQHMFPNDIASQVLVRNETVVNVRGASYNPLTQPSSDLPMNYTGFPVNDLAFNSTANVHNFTSNGISQDDESCEIFDEINPNRFIDWKFQNMALNFDTPQGNFSTSPPSIFGHHSFVTSQKIEQKENEHGNPDSIVLLHNNLHVESLNGINAEIRSCLSSADSIFLLENLPP</sequence>
<feature type="domain" description="Response regulatory" evidence="12">
    <location>
        <begin position="33"/>
        <end position="148"/>
    </location>
</feature>
<dbReference type="GO" id="GO:0009736">
    <property type="term" value="P:cytokinin-activated signaling pathway"/>
    <property type="evidence" value="ECO:0007669"/>
    <property type="project" value="InterPro"/>
</dbReference>
<dbReference type="InterPro" id="IPR001789">
    <property type="entry name" value="Sig_transdc_resp-reg_receiver"/>
</dbReference>
<comment type="function">
    <text evidence="9">Transcriptional activator that binds specific DNA sequence.</text>
</comment>
<keyword evidence="2" id="KW-0597">Phosphoprotein</keyword>
<evidence type="ECO:0000256" key="6">
    <source>
        <dbReference type="ARBA" id="ARBA00023159"/>
    </source>
</evidence>
<evidence type="ECO:0000256" key="2">
    <source>
        <dbReference type="ARBA" id="ARBA00022553"/>
    </source>
</evidence>
<dbReference type="GO" id="GO:0000160">
    <property type="term" value="P:phosphorelay signal transduction system"/>
    <property type="evidence" value="ECO:0007669"/>
    <property type="project" value="UniProtKB-KW"/>
</dbReference>
<dbReference type="AlphaFoldDB" id="A0A200PWK8"/>
<evidence type="ECO:0000256" key="8">
    <source>
        <dbReference type="ARBA" id="ARBA00023242"/>
    </source>
</evidence>
<dbReference type="Gene3D" id="1.10.10.60">
    <property type="entry name" value="Homeodomain-like"/>
    <property type="match status" value="1"/>
</dbReference>
<organism evidence="13 14">
    <name type="scientific">Macleaya cordata</name>
    <name type="common">Five-seeded plume-poppy</name>
    <name type="synonym">Bocconia cordata</name>
    <dbReference type="NCBI Taxonomy" id="56857"/>
    <lineage>
        <taxon>Eukaryota</taxon>
        <taxon>Viridiplantae</taxon>
        <taxon>Streptophyta</taxon>
        <taxon>Embryophyta</taxon>
        <taxon>Tracheophyta</taxon>
        <taxon>Spermatophyta</taxon>
        <taxon>Magnoliopsida</taxon>
        <taxon>Ranunculales</taxon>
        <taxon>Papaveraceae</taxon>
        <taxon>Papaveroideae</taxon>
        <taxon>Macleaya</taxon>
    </lineage>
</organism>
<dbReference type="NCBIfam" id="TIGR01557">
    <property type="entry name" value="myb_SHAQKYF"/>
    <property type="match status" value="1"/>
</dbReference>
<keyword evidence="5 9" id="KW-0238">DNA-binding</keyword>
<comment type="subcellular location">
    <subcellularLocation>
        <location evidence="1 9">Nucleus</location>
    </subcellularLocation>
</comment>
<dbReference type="GO" id="GO:0005634">
    <property type="term" value="C:nucleus"/>
    <property type="evidence" value="ECO:0007669"/>
    <property type="project" value="UniProtKB-SubCell"/>
</dbReference>
<evidence type="ECO:0000313" key="14">
    <source>
        <dbReference type="Proteomes" id="UP000195402"/>
    </source>
</evidence>
<dbReference type="PANTHER" id="PTHR43874:SF67">
    <property type="entry name" value="TWO-COMPONENT RESPONSE REGULATOR ARR2"/>
    <property type="match status" value="1"/>
</dbReference>
<dbReference type="FunFam" id="1.10.10.60:FF:000007">
    <property type="entry name" value="Two-component response regulator"/>
    <property type="match status" value="1"/>
</dbReference>
<dbReference type="Gene3D" id="3.40.50.2300">
    <property type="match status" value="1"/>
</dbReference>
<name>A0A200PWK8_MACCD</name>
<dbReference type="EMBL" id="MVGT01003949">
    <property type="protein sequence ID" value="OVA02582.1"/>
    <property type="molecule type" value="Genomic_DNA"/>
</dbReference>